<comment type="caution">
    <text evidence="4">The sequence shown here is derived from an EMBL/GenBank/DDBJ whole genome shotgun (WGS) entry which is preliminary data.</text>
</comment>
<evidence type="ECO:0000256" key="1">
    <source>
        <dbReference type="ARBA" id="ARBA00006484"/>
    </source>
</evidence>
<dbReference type="PRINTS" id="PR00080">
    <property type="entry name" value="SDRFAMILY"/>
</dbReference>
<organism evidence="4 5">
    <name type="scientific">Maribacter algarum</name>
    <name type="common">ex Zhang et al. 2020</name>
    <dbReference type="NCBI Taxonomy" id="2578118"/>
    <lineage>
        <taxon>Bacteria</taxon>
        <taxon>Pseudomonadati</taxon>
        <taxon>Bacteroidota</taxon>
        <taxon>Flavobacteriia</taxon>
        <taxon>Flavobacteriales</taxon>
        <taxon>Flavobacteriaceae</taxon>
        <taxon>Maribacter</taxon>
    </lineage>
</organism>
<dbReference type="PANTHER" id="PTHR44196">
    <property type="entry name" value="DEHYDROGENASE/REDUCTASE SDR FAMILY MEMBER 7B"/>
    <property type="match status" value="1"/>
</dbReference>
<keyword evidence="5" id="KW-1185">Reference proteome</keyword>
<dbReference type="AlphaFoldDB" id="A0A5S3PQG8"/>
<keyword evidence="2" id="KW-0560">Oxidoreductase</keyword>
<dbReference type="InterPro" id="IPR020904">
    <property type="entry name" value="Sc_DH/Rdtase_CS"/>
</dbReference>
<proteinExistence type="inferred from homology"/>
<dbReference type="Pfam" id="PF00106">
    <property type="entry name" value="adh_short"/>
    <property type="match status" value="1"/>
</dbReference>
<dbReference type="NCBIfam" id="NF004825">
    <property type="entry name" value="PRK06181.1"/>
    <property type="match status" value="1"/>
</dbReference>
<evidence type="ECO:0000256" key="2">
    <source>
        <dbReference type="ARBA" id="ARBA00023002"/>
    </source>
</evidence>
<reference evidence="4 5" key="1">
    <citation type="submission" date="2019-05" db="EMBL/GenBank/DDBJ databases">
        <authorList>
            <person name="Zhang J.-Y."/>
            <person name="Feg X."/>
            <person name="Du Z.-J."/>
        </authorList>
    </citation>
    <scope>NUCLEOTIDE SEQUENCE [LARGE SCALE GENOMIC DNA]</scope>
    <source>
        <strain evidence="4 5">RZ26</strain>
    </source>
</reference>
<gene>
    <name evidence="4" type="ORF">FEE95_10865</name>
</gene>
<protein>
    <submittedName>
        <fullName evidence="4">SDR family oxidoreductase</fullName>
    </submittedName>
</protein>
<dbReference type="EMBL" id="VATY01000002">
    <property type="protein sequence ID" value="TMM56987.1"/>
    <property type="molecule type" value="Genomic_DNA"/>
</dbReference>
<dbReference type="InterPro" id="IPR036291">
    <property type="entry name" value="NAD(P)-bd_dom_sf"/>
</dbReference>
<dbReference type="PRINTS" id="PR00081">
    <property type="entry name" value="GDHRDH"/>
</dbReference>
<dbReference type="SUPFAM" id="SSF51735">
    <property type="entry name" value="NAD(P)-binding Rossmann-fold domains"/>
    <property type="match status" value="1"/>
</dbReference>
<dbReference type="InterPro" id="IPR002347">
    <property type="entry name" value="SDR_fam"/>
</dbReference>
<dbReference type="Proteomes" id="UP000310314">
    <property type="component" value="Unassembled WGS sequence"/>
</dbReference>
<comment type="similarity">
    <text evidence="1 3">Belongs to the short-chain dehydrogenases/reductases (SDR) family.</text>
</comment>
<dbReference type="CDD" id="cd05332">
    <property type="entry name" value="11beta-HSD1_like_SDR_c"/>
    <property type="match status" value="1"/>
</dbReference>
<evidence type="ECO:0000256" key="3">
    <source>
        <dbReference type="RuleBase" id="RU000363"/>
    </source>
</evidence>
<dbReference type="PANTHER" id="PTHR44196:SF1">
    <property type="entry name" value="DEHYDROGENASE_REDUCTASE SDR FAMILY MEMBER 7B"/>
    <property type="match status" value="1"/>
</dbReference>
<accession>A0A5S3PQG8</accession>
<dbReference type="Gene3D" id="3.40.50.720">
    <property type="entry name" value="NAD(P)-binding Rossmann-like Domain"/>
    <property type="match status" value="1"/>
</dbReference>
<sequence>MKMRIDGKTIWITGASSGIGEALTYALDNKNCKLIISSRKKEELVRVKNNCNNKSLVDIVCLDLADYDSMPEIVENVVSNHGPIDILINNAGLSQRSLIAETELNVYKKLMDVNYLGTVALTKALLPHFIINQNGHFVTVSSLMGKFGSPYRSGYCGAKHALHGFFDVLRMEHEKDGISVTLICPGFVNTNVAKNALTADGSSQNRQDTATQNGLPVAYFAKKMIRAIEKNRFEAYIGRIEKIGIYLRVFPKLLHRVVLKSTVR</sequence>
<evidence type="ECO:0000313" key="5">
    <source>
        <dbReference type="Proteomes" id="UP000310314"/>
    </source>
</evidence>
<name>A0A5S3PQG8_9FLAO</name>
<dbReference type="OrthoDB" id="822355at2"/>
<dbReference type="GO" id="GO:0016491">
    <property type="term" value="F:oxidoreductase activity"/>
    <property type="evidence" value="ECO:0007669"/>
    <property type="project" value="UniProtKB-KW"/>
</dbReference>
<evidence type="ECO:0000313" key="4">
    <source>
        <dbReference type="EMBL" id="TMM56987.1"/>
    </source>
</evidence>
<dbReference type="GO" id="GO:0016020">
    <property type="term" value="C:membrane"/>
    <property type="evidence" value="ECO:0007669"/>
    <property type="project" value="TreeGrafter"/>
</dbReference>
<dbReference type="PROSITE" id="PS00061">
    <property type="entry name" value="ADH_SHORT"/>
    <property type="match status" value="1"/>
</dbReference>